<keyword evidence="5 11" id="KW-0808">Transferase</keyword>
<dbReference type="CDD" id="cd00001">
    <property type="entry name" value="PTS_IIB_man"/>
    <property type="match status" value="1"/>
</dbReference>
<dbReference type="EC" id="2.7.1.191" evidence="11"/>
<feature type="active site" description="Pros-phosphohistidine intermediate; for EIIB activity" evidence="8">
    <location>
        <position position="15"/>
    </location>
</feature>
<dbReference type="NCBIfam" id="NF008508">
    <property type="entry name" value="PRK11425.1"/>
    <property type="match status" value="1"/>
</dbReference>
<name>A0A375A5X4_9GAMM</name>
<dbReference type="Proteomes" id="UP000294820">
    <property type="component" value="Chromosome 1"/>
</dbReference>
<dbReference type="GO" id="GO:0008982">
    <property type="term" value="F:protein-N(PI)-phosphohistidine-sugar phosphotransferase activity"/>
    <property type="evidence" value="ECO:0007669"/>
    <property type="project" value="InterPro"/>
</dbReference>
<evidence type="ECO:0000313" key="12">
    <source>
        <dbReference type="Proteomes" id="UP000294820"/>
    </source>
</evidence>
<keyword evidence="7" id="KW-0418">Kinase</keyword>
<dbReference type="KEGG" id="daq:DAQ1742_00327"/>
<feature type="domain" description="PTS EIIB type-4" evidence="10">
    <location>
        <begin position="1"/>
        <end position="156"/>
    </location>
</feature>
<comment type="subcellular location">
    <subcellularLocation>
        <location evidence="1">Cytoplasm</location>
    </subcellularLocation>
</comment>
<dbReference type="GO" id="GO:0009401">
    <property type="term" value="P:phosphoenolpyruvate-dependent sugar phosphotransferase system"/>
    <property type="evidence" value="ECO:0007669"/>
    <property type="project" value="UniProtKB-KW"/>
</dbReference>
<evidence type="ECO:0000256" key="8">
    <source>
        <dbReference type="PIRSR" id="PIRSR618455-1"/>
    </source>
</evidence>
<proteinExistence type="predicted"/>
<dbReference type="Gene3D" id="3.40.35.10">
    <property type="entry name" value="Phosphotransferase system, sorbose subfamily IIB component"/>
    <property type="match status" value="1"/>
</dbReference>
<accession>A0A375A5X4</accession>
<dbReference type="RefSeq" id="WP_035339351.1">
    <property type="nucleotide sequence ID" value="NZ_LT615367.1"/>
</dbReference>
<evidence type="ECO:0000256" key="6">
    <source>
        <dbReference type="ARBA" id="ARBA00022683"/>
    </source>
</evidence>
<gene>
    <name evidence="11" type="primary">agaV</name>
    <name evidence="11" type="ORF">DAQ1742_00327</name>
</gene>
<keyword evidence="4" id="KW-0762">Sugar transport</keyword>
<feature type="modified residue" description="Phosphohistidine; by EIIA" evidence="9">
    <location>
        <position position="15"/>
    </location>
</feature>
<dbReference type="InterPro" id="IPR004720">
    <property type="entry name" value="PTS_IIB_sorbose-sp"/>
</dbReference>
<evidence type="ECO:0000259" key="10">
    <source>
        <dbReference type="PROSITE" id="PS51101"/>
    </source>
</evidence>
<dbReference type="AlphaFoldDB" id="A0A375A5X4"/>
<keyword evidence="12" id="KW-1185">Reference proteome</keyword>
<dbReference type="SUPFAM" id="SSF52728">
    <property type="entry name" value="PTS IIb component"/>
    <property type="match status" value="1"/>
</dbReference>
<organism evidence="11 12">
    <name type="scientific">Dickeya aquatica</name>
    <dbReference type="NCBI Taxonomy" id="1401087"/>
    <lineage>
        <taxon>Bacteria</taxon>
        <taxon>Pseudomonadati</taxon>
        <taxon>Pseudomonadota</taxon>
        <taxon>Gammaproteobacteria</taxon>
        <taxon>Enterobacterales</taxon>
        <taxon>Pectobacteriaceae</taxon>
        <taxon>Dickeya</taxon>
    </lineage>
</organism>
<dbReference type="GO" id="GO:0005737">
    <property type="term" value="C:cytoplasm"/>
    <property type="evidence" value="ECO:0007669"/>
    <property type="project" value="UniProtKB-SubCell"/>
</dbReference>
<dbReference type="NCBIfam" id="TIGR00854">
    <property type="entry name" value="pts-sorbose"/>
    <property type="match status" value="1"/>
</dbReference>
<evidence type="ECO:0000256" key="3">
    <source>
        <dbReference type="ARBA" id="ARBA00022490"/>
    </source>
</evidence>
<evidence type="ECO:0000256" key="9">
    <source>
        <dbReference type="PIRSR" id="PIRSR618455-2"/>
    </source>
</evidence>
<dbReference type="PROSITE" id="PS51101">
    <property type="entry name" value="PTS_EIIB_TYPE_4"/>
    <property type="match status" value="1"/>
</dbReference>
<evidence type="ECO:0000256" key="4">
    <source>
        <dbReference type="ARBA" id="ARBA00022597"/>
    </source>
</evidence>
<dbReference type="InterPro" id="IPR018455">
    <property type="entry name" value="PTS_IIB_sorbose-sp_subgr"/>
</dbReference>
<keyword evidence="6" id="KW-0598">Phosphotransferase system</keyword>
<evidence type="ECO:0000256" key="7">
    <source>
        <dbReference type="ARBA" id="ARBA00022777"/>
    </source>
</evidence>
<keyword evidence="2" id="KW-0813">Transport</keyword>
<dbReference type="GO" id="GO:0016301">
    <property type="term" value="F:kinase activity"/>
    <property type="evidence" value="ECO:0007669"/>
    <property type="project" value="UniProtKB-KW"/>
</dbReference>
<sequence>MPNIVYTRIDERGLHGQVAVGHGPHSGCNLILFANDAVAQDPAQQALAKMSAGEFDTRFFSLQKTIDIIHKAADHQKIFILVRTPQDALTLVKGGVPIKKINIGNMHYKEGKEQIHATVSLDERDKNAFRELVSLGVSCTIQRNPSDIPINIEQYL</sequence>
<evidence type="ECO:0000256" key="2">
    <source>
        <dbReference type="ARBA" id="ARBA00022448"/>
    </source>
</evidence>
<protein>
    <submittedName>
        <fullName evidence="11">PTS system, N-acetylgalactosamine-specific IIB component</fullName>
        <ecNumber evidence="11">2.7.1.191</ecNumber>
    </submittedName>
</protein>
<dbReference type="Pfam" id="PF03830">
    <property type="entry name" value="PTSIIB_sorb"/>
    <property type="match status" value="1"/>
</dbReference>
<keyword evidence="3" id="KW-0963">Cytoplasm</keyword>
<evidence type="ECO:0000256" key="5">
    <source>
        <dbReference type="ARBA" id="ARBA00022679"/>
    </source>
</evidence>
<evidence type="ECO:0000256" key="1">
    <source>
        <dbReference type="ARBA" id="ARBA00004496"/>
    </source>
</evidence>
<reference evidence="11 12" key="1">
    <citation type="submission" date="2016-09" db="EMBL/GenBank/DDBJ databases">
        <authorList>
            <person name="Reverchon S."/>
            <person name="Nasser W."/>
            <person name="Leonard S."/>
            <person name="Brochier C."/>
            <person name="Duprey A."/>
        </authorList>
    </citation>
    <scope>NUCLEOTIDE SEQUENCE [LARGE SCALE GENOMIC DNA]</scope>
    <source>
        <strain evidence="11 12">174/2</strain>
    </source>
</reference>
<dbReference type="EMBL" id="LT615367">
    <property type="protein sequence ID" value="SLM61435.1"/>
    <property type="molecule type" value="Genomic_DNA"/>
</dbReference>
<evidence type="ECO:0000313" key="11">
    <source>
        <dbReference type="EMBL" id="SLM61435.1"/>
    </source>
</evidence>
<dbReference type="InterPro" id="IPR036667">
    <property type="entry name" value="PTS_IIB_sorbose-sp_sf"/>
</dbReference>